<reference evidence="2" key="1">
    <citation type="submission" date="2025-08" db="UniProtKB">
        <authorList>
            <consortium name="RefSeq"/>
        </authorList>
    </citation>
    <scope>IDENTIFICATION</scope>
</reference>
<protein>
    <submittedName>
        <fullName evidence="2">Alpha-ketoglutarate dehydrogenase component 4</fullName>
    </submittedName>
</protein>
<sequence length="122" mass="13584">MAIIRRIQTIFSFKYGVCFLSTNVKSRNPLIAFPKRPVIGNKDSDKNNAINLETSGLSPPSLLFSKKSTEKVFSTGHPTSVQTIYKSDGSSILITESLPLKYKRPLISNEEIEYIMRGGPDC</sequence>
<dbReference type="GeneID" id="124815548"/>
<dbReference type="Proteomes" id="UP001652625">
    <property type="component" value="Chromosome 13"/>
</dbReference>
<accession>A0ABM4DAD7</accession>
<dbReference type="RefSeq" id="XP_065671322.1">
    <property type="nucleotide sequence ID" value="XM_065815250.1"/>
</dbReference>
<gene>
    <name evidence="2" type="primary">LOC124815548</name>
</gene>
<evidence type="ECO:0000313" key="2">
    <source>
        <dbReference type="RefSeq" id="XP_065671322.1"/>
    </source>
</evidence>
<proteinExistence type="predicted"/>
<name>A0ABM4DAD7_HYDVU</name>
<organism evidence="1 2">
    <name type="scientific">Hydra vulgaris</name>
    <name type="common">Hydra</name>
    <name type="synonym">Hydra attenuata</name>
    <dbReference type="NCBI Taxonomy" id="6087"/>
    <lineage>
        <taxon>Eukaryota</taxon>
        <taxon>Metazoa</taxon>
        <taxon>Cnidaria</taxon>
        <taxon>Hydrozoa</taxon>
        <taxon>Hydroidolina</taxon>
        <taxon>Anthoathecata</taxon>
        <taxon>Aplanulata</taxon>
        <taxon>Hydridae</taxon>
        <taxon>Hydra</taxon>
    </lineage>
</organism>
<keyword evidence="1" id="KW-1185">Reference proteome</keyword>
<evidence type="ECO:0000313" key="1">
    <source>
        <dbReference type="Proteomes" id="UP001652625"/>
    </source>
</evidence>